<feature type="region of interest" description="Disordered" evidence="2">
    <location>
        <begin position="74"/>
        <end position="95"/>
    </location>
</feature>
<gene>
    <name evidence="3" type="ORF">O3P69_012617</name>
</gene>
<feature type="coiled-coil region" evidence="1">
    <location>
        <begin position="24"/>
        <end position="51"/>
    </location>
</feature>
<feature type="compositionally biased region" description="Low complexity" evidence="2">
    <location>
        <begin position="74"/>
        <end position="84"/>
    </location>
</feature>
<organism evidence="3 4">
    <name type="scientific">Scylla paramamosain</name>
    <name type="common">Mud crab</name>
    <dbReference type="NCBI Taxonomy" id="85552"/>
    <lineage>
        <taxon>Eukaryota</taxon>
        <taxon>Metazoa</taxon>
        <taxon>Ecdysozoa</taxon>
        <taxon>Arthropoda</taxon>
        <taxon>Crustacea</taxon>
        <taxon>Multicrustacea</taxon>
        <taxon>Malacostraca</taxon>
        <taxon>Eumalacostraca</taxon>
        <taxon>Eucarida</taxon>
        <taxon>Decapoda</taxon>
        <taxon>Pleocyemata</taxon>
        <taxon>Brachyura</taxon>
        <taxon>Eubrachyura</taxon>
        <taxon>Portunoidea</taxon>
        <taxon>Portunidae</taxon>
        <taxon>Portuninae</taxon>
        <taxon>Scylla</taxon>
    </lineage>
</organism>
<evidence type="ECO:0000256" key="1">
    <source>
        <dbReference type="SAM" id="Coils"/>
    </source>
</evidence>
<feature type="compositionally biased region" description="Acidic residues" evidence="2">
    <location>
        <begin position="1"/>
        <end position="12"/>
    </location>
</feature>
<evidence type="ECO:0000313" key="4">
    <source>
        <dbReference type="Proteomes" id="UP001487740"/>
    </source>
</evidence>
<proteinExistence type="predicted"/>
<evidence type="ECO:0000256" key="2">
    <source>
        <dbReference type="SAM" id="MobiDB-lite"/>
    </source>
</evidence>
<comment type="caution">
    <text evidence="3">The sequence shown here is derived from an EMBL/GenBank/DDBJ whole genome shotgun (WGS) entry which is preliminary data.</text>
</comment>
<evidence type="ECO:0000313" key="3">
    <source>
        <dbReference type="EMBL" id="KAK8372154.1"/>
    </source>
</evidence>
<reference evidence="3 4" key="1">
    <citation type="submission" date="2023-03" db="EMBL/GenBank/DDBJ databases">
        <title>High-quality genome of Scylla paramamosain provides insights in environmental adaptation.</title>
        <authorList>
            <person name="Zhang L."/>
        </authorList>
    </citation>
    <scope>NUCLEOTIDE SEQUENCE [LARGE SCALE GENOMIC DNA]</scope>
    <source>
        <strain evidence="3">LZ_2023a</strain>
        <tissue evidence="3">Muscle</tissue>
    </source>
</reference>
<dbReference type="AlphaFoldDB" id="A0AAW0SA17"/>
<feature type="region of interest" description="Disordered" evidence="2">
    <location>
        <begin position="1"/>
        <end position="23"/>
    </location>
</feature>
<keyword evidence="1" id="KW-0175">Coiled coil</keyword>
<sequence length="95" mass="10382">MSVTEEEEEEEEGKNVGGQILQENVELKNQITSLQKKVRNLETELARAKRFSFVTQQSTTTTTATTATAAAAATDMTASTASTTVNEDTRENLVR</sequence>
<protein>
    <submittedName>
        <fullName evidence="3">Uncharacterized protein</fullName>
    </submittedName>
</protein>
<name>A0AAW0SA17_SCYPA</name>
<keyword evidence="4" id="KW-1185">Reference proteome</keyword>
<dbReference type="EMBL" id="JARAKH010003920">
    <property type="protein sequence ID" value="KAK8372154.1"/>
    <property type="molecule type" value="Genomic_DNA"/>
</dbReference>
<dbReference type="Proteomes" id="UP001487740">
    <property type="component" value="Unassembled WGS sequence"/>
</dbReference>
<accession>A0AAW0SA17</accession>